<accession>A0ABP8MH09</accession>
<feature type="chain" id="PRO_5047162267" evidence="1">
    <location>
        <begin position="22"/>
        <end position="234"/>
    </location>
</feature>
<proteinExistence type="predicted"/>
<dbReference type="EMBL" id="BAABEZ010000004">
    <property type="protein sequence ID" value="GAA4450449.1"/>
    <property type="molecule type" value="Genomic_DNA"/>
</dbReference>
<dbReference type="PROSITE" id="PS51257">
    <property type="entry name" value="PROKAR_LIPOPROTEIN"/>
    <property type="match status" value="1"/>
</dbReference>
<sequence length="234" mass="26697">MRKILLLLLTALMGCTLQSTAATDKVFTDLIARMRLLESYSYDMELTTFVEDTAVRPEIRHMRAYTSVQDFVRWISGDSMLQFTCAYGNFSVDSSARRVYYHEFSGAKMSGQQLQTYREQTRAYADSLFSDKLIITKKQQQKGITTYYCKYPPGGQMLSLELSVSSNSAMAERLSCVLRVPINPGFSVSDMLQRITLSHYSRKVPAEVTALLNECVHLEQYLKNAYSSFELIKN</sequence>
<comment type="caution">
    <text evidence="2">The sequence shown here is derived from an EMBL/GenBank/DDBJ whole genome shotgun (WGS) entry which is preliminary data.</text>
</comment>
<dbReference type="RefSeq" id="WP_344822617.1">
    <property type="nucleotide sequence ID" value="NZ_BAABEZ010000004.1"/>
</dbReference>
<keyword evidence="1" id="KW-0732">Signal</keyword>
<protein>
    <submittedName>
        <fullName evidence="2">Uncharacterized protein</fullName>
    </submittedName>
</protein>
<evidence type="ECO:0000313" key="3">
    <source>
        <dbReference type="Proteomes" id="UP001501410"/>
    </source>
</evidence>
<keyword evidence="3" id="KW-1185">Reference proteome</keyword>
<evidence type="ECO:0000256" key="1">
    <source>
        <dbReference type="SAM" id="SignalP"/>
    </source>
</evidence>
<organism evidence="2 3">
    <name type="scientific">Rurimicrobium arvi</name>
    <dbReference type="NCBI Taxonomy" id="2049916"/>
    <lineage>
        <taxon>Bacteria</taxon>
        <taxon>Pseudomonadati</taxon>
        <taxon>Bacteroidota</taxon>
        <taxon>Chitinophagia</taxon>
        <taxon>Chitinophagales</taxon>
        <taxon>Chitinophagaceae</taxon>
        <taxon>Rurimicrobium</taxon>
    </lineage>
</organism>
<name>A0ABP8MH09_9BACT</name>
<gene>
    <name evidence="2" type="ORF">GCM10023092_06320</name>
</gene>
<feature type="signal peptide" evidence="1">
    <location>
        <begin position="1"/>
        <end position="21"/>
    </location>
</feature>
<evidence type="ECO:0000313" key="2">
    <source>
        <dbReference type="EMBL" id="GAA4450449.1"/>
    </source>
</evidence>
<reference evidence="3" key="1">
    <citation type="journal article" date="2019" name="Int. J. Syst. Evol. Microbiol.">
        <title>The Global Catalogue of Microorganisms (GCM) 10K type strain sequencing project: providing services to taxonomists for standard genome sequencing and annotation.</title>
        <authorList>
            <consortium name="The Broad Institute Genomics Platform"/>
            <consortium name="The Broad Institute Genome Sequencing Center for Infectious Disease"/>
            <person name="Wu L."/>
            <person name="Ma J."/>
        </authorList>
    </citation>
    <scope>NUCLEOTIDE SEQUENCE [LARGE SCALE GENOMIC DNA]</scope>
    <source>
        <strain evidence="3">JCM 31921</strain>
    </source>
</reference>
<dbReference type="Proteomes" id="UP001501410">
    <property type="component" value="Unassembled WGS sequence"/>
</dbReference>